<organism evidence="1 2">
    <name type="scientific">Trapa incisa</name>
    <dbReference type="NCBI Taxonomy" id="236973"/>
    <lineage>
        <taxon>Eukaryota</taxon>
        <taxon>Viridiplantae</taxon>
        <taxon>Streptophyta</taxon>
        <taxon>Embryophyta</taxon>
        <taxon>Tracheophyta</taxon>
        <taxon>Spermatophyta</taxon>
        <taxon>Magnoliopsida</taxon>
        <taxon>eudicotyledons</taxon>
        <taxon>Gunneridae</taxon>
        <taxon>Pentapetalae</taxon>
        <taxon>rosids</taxon>
        <taxon>malvids</taxon>
        <taxon>Myrtales</taxon>
        <taxon>Lythraceae</taxon>
        <taxon>Trapa</taxon>
    </lineage>
</organism>
<keyword evidence="2" id="KW-1185">Reference proteome</keyword>
<gene>
    <name evidence="1" type="ORF">SAY87_026628</name>
</gene>
<dbReference type="AlphaFoldDB" id="A0AAN7GUT6"/>
<accession>A0AAN7GUT6</accession>
<reference evidence="1 2" key="1">
    <citation type="journal article" date="2023" name="Hortic Res">
        <title>Pangenome of water caltrop reveals structural variations and asymmetric subgenome divergence after allopolyploidization.</title>
        <authorList>
            <person name="Zhang X."/>
            <person name="Chen Y."/>
            <person name="Wang L."/>
            <person name="Yuan Y."/>
            <person name="Fang M."/>
            <person name="Shi L."/>
            <person name="Lu R."/>
            <person name="Comes H.P."/>
            <person name="Ma Y."/>
            <person name="Chen Y."/>
            <person name="Huang G."/>
            <person name="Zhou Y."/>
            <person name="Zheng Z."/>
            <person name="Qiu Y."/>
        </authorList>
    </citation>
    <scope>NUCLEOTIDE SEQUENCE [LARGE SCALE GENOMIC DNA]</scope>
    <source>
        <tissue evidence="1">Roots</tissue>
    </source>
</reference>
<evidence type="ECO:0000313" key="2">
    <source>
        <dbReference type="Proteomes" id="UP001345219"/>
    </source>
</evidence>
<proteinExistence type="predicted"/>
<comment type="caution">
    <text evidence="1">The sequence shown here is derived from an EMBL/GenBank/DDBJ whole genome shotgun (WGS) entry which is preliminary data.</text>
</comment>
<evidence type="ECO:0000313" key="1">
    <source>
        <dbReference type="EMBL" id="KAK4749179.1"/>
    </source>
</evidence>
<sequence length="101" mass="11573">MFSLHGVFGLHPMFVFVMRIQFLVIHDGSLVSRANLSVEKWKWRHFVKFVLLPYDSLIFGGRMSIQTLPPLHGASMLVLGFKCPCVGFQLRILNVLICCCY</sequence>
<protein>
    <submittedName>
        <fullName evidence="1">Uncharacterized protein</fullName>
    </submittedName>
</protein>
<dbReference type="Proteomes" id="UP001345219">
    <property type="component" value="Chromosome 21"/>
</dbReference>
<dbReference type="EMBL" id="JAXIOK010000018">
    <property type="protein sequence ID" value="KAK4749179.1"/>
    <property type="molecule type" value="Genomic_DNA"/>
</dbReference>
<name>A0AAN7GUT6_9MYRT</name>